<dbReference type="InterPro" id="IPR033590">
    <property type="entry name" value="PPP1R35"/>
</dbReference>
<keyword evidence="2" id="KW-0963">Cytoplasm</keyword>
<comment type="similarity">
    <text evidence="4">Belongs to the PPP1R35 family.</text>
</comment>
<dbReference type="InterPro" id="IPR029135">
    <property type="entry name" value="PPP1R35_C"/>
</dbReference>
<dbReference type="GO" id="GO:0005814">
    <property type="term" value="C:centriole"/>
    <property type="evidence" value="ECO:0007669"/>
    <property type="project" value="UniProtKB-SubCell"/>
</dbReference>
<accession>A0ABD2G788</accession>
<evidence type="ECO:0000256" key="2">
    <source>
        <dbReference type="ARBA" id="ARBA00022490"/>
    </source>
</evidence>
<feature type="region of interest" description="Disordered" evidence="5">
    <location>
        <begin position="258"/>
        <end position="283"/>
    </location>
</feature>
<dbReference type="Proteomes" id="UP001619887">
    <property type="component" value="Unassembled WGS sequence"/>
</dbReference>
<evidence type="ECO:0000313" key="7">
    <source>
        <dbReference type="EMBL" id="KAL3049929.1"/>
    </source>
</evidence>
<evidence type="ECO:0000259" key="6">
    <source>
        <dbReference type="Pfam" id="PF15503"/>
    </source>
</evidence>
<evidence type="ECO:0000313" key="8">
    <source>
        <dbReference type="Proteomes" id="UP001619887"/>
    </source>
</evidence>
<feature type="compositionally biased region" description="Basic residues" evidence="5">
    <location>
        <begin position="58"/>
        <end position="67"/>
    </location>
</feature>
<name>A0ABD2G788_PAGBO</name>
<keyword evidence="3" id="KW-0206">Cytoskeleton</keyword>
<evidence type="ECO:0000256" key="4">
    <source>
        <dbReference type="ARBA" id="ARBA00029452"/>
    </source>
</evidence>
<feature type="compositionally biased region" description="Pro residues" evidence="5">
    <location>
        <begin position="10"/>
        <end position="20"/>
    </location>
</feature>
<dbReference type="EMBL" id="JBIYXZ010002081">
    <property type="protein sequence ID" value="KAL3049929.1"/>
    <property type="molecule type" value="Genomic_DNA"/>
</dbReference>
<dbReference type="AlphaFoldDB" id="A0ABD2G788"/>
<proteinExistence type="inferred from homology"/>
<feature type="domain" description="Protein phosphatase 1 regulatory subunit 35 C-terminal" evidence="6">
    <location>
        <begin position="152"/>
        <end position="288"/>
    </location>
</feature>
<evidence type="ECO:0000256" key="3">
    <source>
        <dbReference type="ARBA" id="ARBA00023212"/>
    </source>
</evidence>
<comment type="subcellular location">
    <subcellularLocation>
        <location evidence="1">Cytoplasm</location>
        <location evidence="1">Cytoskeleton</location>
        <location evidence="1">Microtubule organizing center</location>
        <location evidence="1">Centrosome</location>
        <location evidence="1">Centriole</location>
    </subcellularLocation>
</comment>
<reference evidence="7 8" key="1">
    <citation type="journal article" date="2022" name="G3 (Bethesda)">
        <title>Evaluating Illumina-, Nanopore-, and PacBio-based genome assembly strategies with the bald notothen, Trematomus borchgrevinki.</title>
        <authorList>
            <person name="Rayamajhi N."/>
            <person name="Cheng C.C."/>
            <person name="Catchen J.M."/>
        </authorList>
    </citation>
    <scope>NUCLEOTIDE SEQUENCE [LARGE SCALE GENOMIC DNA]</scope>
    <source>
        <strain evidence="7">AGRC-2024</strain>
    </source>
</reference>
<dbReference type="Pfam" id="PF15503">
    <property type="entry name" value="PPP1R35_C"/>
    <property type="match status" value="1"/>
</dbReference>
<reference evidence="7 8" key="2">
    <citation type="journal article" date="2024" name="G3 (Bethesda)">
        <title>The genome of the cryopelagic Antarctic bald notothen, Trematomus borchgrevinki.</title>
        <authorList>
            <person name="Rayamajhi N."/>
            <person name="Rivera-Colon A.G."/>
            <person name="Minhas B.F."/>
            <person name="Cheng C.C."/>
            <person name="Catchen J.M."/>
        </authorList>
    </citation>
    <scope>NUCLEOTIDE SEQUENCE [LARGE SCALE GENOMIC DNA]</scope>
    <source>
        <strain evidence="7">AGRC-2024</strain>
    </source>
</reference>
<protein>
    <recommendedName>
        <fullName evidence="6">Protein phosphatase 1 regulatory subunit 35 C-terminal domain-containing protein</fullName>
    </recommendedName>
</protein>
<evidence type="ECO:0000256" key="1">
    <source>
        <dbReference type="ARBA" id="ARBA00004114"/>
    </source>
</evidence>
<organism evidence="7 8">
    <name type="scientific">Pagothenia borchgrevinki</name>
    <name type="common">Bald rockcod</name>
    <name type="synonym">Trematomus borchgrevinki</name>
    <dbReference type="NCBI Taxonomy" id="8213"/>
    <lineage>
        <taxon>Eukaryota</taxon>
        <taxon>Metazoa</taxon>
        <taxon>Chordata</taxon>
        <taxon>Craniata</taxon>
        <taxon>Vertebrata</taxon>
        <taxon>Euteleostomi</taxon>
        <taxon>Actinopterygii</taxon>
        <taxon>Neopterygii</taxon>
        <taxon>Teleostei</taxon>
        <taxon>Neoteleostei</taxon>
        <taxon>Acanthomorphata</taxon>
        <taxon>Eupercaria</taxon>
        <taxon>Perciformes</taxon>
        <taxon>Notothenioidei</taxon>
        <taxon>Nototheniidae</taxon>
        <taxon>Pagothenia</taxon>
    </lineage>
</organism>
<keyword evidence="8" id="KW-1185">Reference proteome</keyword>
<feature type="compositionally biased region" description="Polar residues" evidence="5">
    <location>
        <begin position="272"/>
        <end position="283"/>
    </location>
</feature>
<gene>
    <name evidence="7" type="ORF">OYC64_012068</name>
</gene>
<feature type="compositionally biased region" description="Basic and acidic residues" evidence="5">
    <location>
        <begin position="92"/>
        <end position="105"/>
    </location>
</feature>
<sequence length="291" mass="32541">MSSSNSTPSSPLPLPQPLPYSFPLTRCPELDLSVTLSPAPKTSHTHRRLSQQSDKSQRKPGLKKQAGRKGNIQVCFEDQRIDAPPATAANQRSEEEQRMSPRVETHAPPQQPIRGQRRSRGCHQGNQGVAPRQRVKPPSTVSNQDPGYLERPALNTTLALKAELQSLKEAEFNSQKAVQETLERSERTKVLINTRATEEVNVSRSQRLFTSLVCVEVQEDQLISQVLPHRVLQSPCTGNRAAEGPSLHLFMTSDHIRQKPVQQEEPPANYKSRPSTYPASSTFDLYKRGRC</sequence>
<feature type="region of interest" description="Disordered" evidence="5">
    <location>
        <begin position="1"/>
        <end position="150"/>
    </location>
</feature>
<evidence type="ECO:0000256" key="5">
    <source>
        <dbReference type="SAM" id="MobiDB-lite"/>
    </source>
</evidence>
<comment type="caution">
    <text evidence="7">The sequence shown here is derived from an EMBL/GenBank/DDBJ whole genome shotgun (WGS) entry which is preliminary data.</text>
</comment>
<dbReference type="PANTHER" id="PTHR28625:SF1">
    <property type="entry name" value="PROTEIN PHOSPHATASE 1 REGULATORY SUBUNIT 35"/>
    <property type="match status" value="1"/>
</dbReference>
<dbReference type="PANTHER" id="PTHR28625">
    <property type="entry name" value="PROTEIN PHOSPHATASE 1 REGULATORY SUBUNIT 35"/>
    <property type="match status" value="1"/>
</dbReference>